<keyword evidence="4" id="KW-1185">Reference proteome</keyword>
<keyword evidence="1" id="KW-1133">Transmembrane helix</keyword>
<feature type="transmembrane region" description="Helical" evidence="1">
    <location>
        <begin position="291"/>
        <end position="307"/>
    </location>
</feature>
<gene>
    <name evidence="3" type="ORF">M472_19400</name>
</gene>
<keyword evidence="1" id="KW-0472">Membrane</keyword>
<dbReference type="RefSeq" id="WP_021069022.1">
    <property type="nucleotide sequence ID" value="NZ_ATDL01000004.1"/>
</dbReference>
<reference evidence="3 4" key="1">
    <citation type="journal article" date="2013" name="Genome Announc.">
        <title>The Draft Genome Sequence of Sphingomonas paucimobilis Strain HER1398 (Proteobacteria), Host to the Giant PAU Phage, Indicates That It Is a Member of the Genus Sphingobacterium (Bacteroidetes).</title>
        <authorList>
            <person name="White R.A.III."/>
            <person name="Suttle C.A."/>
        </authorList>
    </citation>
    <scope>NUCLEOTIDE SEQUENCE [LARGE SCALE GENOMIC DNA]</scope>
    <source>
        <strain evidence="3 4">HER1398</strain>
    </source>
</reference>
<comment type="caution">
    <text evidence="3">The sequence shown here is derived from an EMBL/GenBank/DDBJ whole genome shotgun (WGS) entry which is preliminary data.</text>
</comment>
<evidence type="ECO:0000313" key="3">
    <source>
        <dbReference type="EMBL" id="ERJ60925.1"/>
    </source>
</evidence>
<feature type="transmembrane region" description="Helical" evidence="1">
    <location>
        <begin position="51"/>
        <end position="74"/>
    </location>
</feature>
<dbReference type="eggNOG" id="COG1835">
    <property type="taxonomic scope" value="Bacteria"/>
</dbReference>
<dbReference type="Pfam" id="PF01757">
    <property type="entry name" value="Acyl_transf_3"/>
    <property type="match status" value="1"/>
</dbReference>
<dbReference type="PANTHER" id="PTHR23028:SF53">
    <property type="entry name" value="ACYL_TRANSF_3 DOMAIN-CONTAINING PROTEIN"/>
    <property type="match status" value="1"/>
</dbReference>
<dbReference type="OrthoDB" id="290051at2"/>
<dbReference type="PATRIC" id="fig|1346330.5.peg.841"/>
<accession>U2I079</accession>
<feature type="transmembrane region" description="Helical" evidence="1">
    <location>
        <begin position="135"/>
        <end position="155"/>
    </location>
</feature>
<feature type="transmembrane region" description="Helical" evidence="1">
    <location>
        <begin position="192"/>
        <end position="211"/>
    </location>
</feature>
<feature type="domain" description="Acyltransferase 3" evidence="2">
    <location>
        <begin position="8"/>
        <end position="328"/>
    </location>
</feature>
<organism evidence="3 4">
    <name type="scientific">Sphingobacterium paucimobilis HER1398</name>
    <dbReference type="NCBI Taxonomy" id="1346330"/>
    <lineage>
        <taxon>Bacteria</taxon>
        <taxon>Pseudomonadati</taxon>
        <taxon>Bacteroidota</taxon>
        <taxon>Sphingobacteriia</taxon>
        <taxon>Sphingobacteriales</taxon>
        <taxon>Sphingobacteriaceae</taxon>
        <taxon>Sphingobacterium</taxon>
    </lineage>
</organism>
<dbReference type="EMBL" id="ATDL01000004">
    <property type="protein sequence ID" value="ERJ60925.1"/>
    <property type="molecule type" value="Genomic_DNA"/>
</dbReference>
<dbReference type="GO" id="GO:0016020">
    <property type="term" value="C:membrane"/>
    <property type="evidence" value="ECO:0007669"/>
    <property type="project" value="TreeGrafter"/>
</dbReference>
<dbReference type="PANTHER" id="PTHR23028">
    <property type="entry name" value="ACETYLTRANSFERASE"/>
    <property type="match status" value="1"/>
</dbReference>
<feature type="transmembrane region" description="Helical" evidence="1">
    <location>
        <begin position="252"/>
        <end position="270"/>
    </location>
</feature>
<evidence type="ECO:0000256" key="1">
    <source>
        <dbReference type="SAM" id="Phobius"/>
    </source>
</evidence>
<dbReference type="InterPro" id="IPR002656">
    <property type="entry name" value="Acyl_transf_3_dom"/>
</dbReference>
<keyword evidence="1" id="KW-0812">Transmembrane</keyword>
<evidence type="ECO:0000259" key="2">
    <source>
        <dbReference type="Pfam" id="PF01757"/>
    </source>
</evidence>
<dbReference type="GO" id="GO:0009103">
    <property type="term" value="P:lipopolysaccharide biosynthetic process"/>
    <property type="evidence" value="ECO:0007669"/>
    <property type="project" value="TreeGrafter"/>
</dbReference>
<feature type="transmembrane region" description="Helical" evidence="1">
    <location>
        <begin position="12"/>
        <end position="31"/>
    </location>
</feature>
<protein>
    <recommendedName>
        <fullName evidence="2">Acyltransferase 3 domain-containing protein</fullName>
    </recommendedName>
</protein>
<feature type="transmembrane region" description="Helical" evidence="1">
    <location>
        <begin position="218"/>
        <end position="240"/>
    </location>
</feature>
<dbReference type="AlphaFoldDB" id="U2I079"/>
<feature type="transmembrane region" description="Helical" evidence="1">
    <location>
        <begin position="313"/>
        <end position="330"/>
    </location>
</feature>
<dbReference type="STRING" id="1346330.M472_19400"/>
<sequence length="353" mass="41087">MVSSTRVYQIDLFRFLAAMAVVCYHFLYRGFKAGNMTLLRFDEIGSYFKYGYLGVDLFFIISGFVIAFSIKHLSLPRFLKSRFQRLYPVYWLCLILTTVVTYYFGAPRYTVTGGQFLANITMIQTLLGSDHIDGAYWSLYVEMKFYLLIALFLMVNYVRKISLDSMVCMWLLISSLRFVIGGTSVYTALHHFFILDWSSYFIAGILFYRIFSRGPKTVYFLLLAYCLFLSVYTSVGRINWLQRTFHEEFSSYVIGGTIIGFYMLMTLVALRKMESINNSKMVKIGMLTYPLYLLHQHIGFIVFNHLYPYINKYVLVGVVTLLLIGIAYMISDKIEPRILRWIRGQGKVTSDTK</sequence>
<evidence type="ECO:0000313" key="4">
    <source>
        <dbReference type="Proteomes" id="UP000016584"/>
    </source>
</evidence>
<name>U2I079_9SPHI</name>
<dbReference type="InterPro" id="IPR050879">
    <property type="entry name" value="Acyltransferase_3"/>
</dbReference>
<proteinExistence type="predicted"/>
<dbReference type="Proteomes" id="UP000016584">
    <property type="component" value="Unassembled WGS sequence"/>
</dbReference>
<feature type="transmembrane region" description="Helical" evidence="1">
    <location>
        <begin position="167"/>
        <end position="186"/>
    </location>
</feature>
<feature type="transmembrane region" description="Helical" evidence="1">
    <location>
        <begin position="86"/>
        <end position="105"/>
    </location>
</feature>
<dbReference type="GO" id="GO:0016747">
    <property type="term" value="F:acyltransferase activity, transferring groups other than amino-acyl groups"/>
    <property type="evidence" value="ECO:0007669"/>
    <property type="project" value="InterPro"/>
</dbReference>